<dbReference type="Proteomes" id="UP000272942">
    <property type="component" value="Unassembled WGS sequence"/>
</dbReference>
<reference evidence="4" key="1">
    <citation type="submission" date="2016-06" db="UniProtKB">
        <authorList>
            <consortium name="WormBaseParasite"/>
        </authorList>
    </citation>
    <scope>IDENTIFICATION</scope>
</reference>
<organism evidence="4">
    <name type="scientific">Echinostoma caproni</name>
    <dbReference type="NCBI Taxonomy" id="27848"/>
    <lineage>
        <taxon>Eukaryota</taxon>
        <taxon>Metazoa</taxon>
        <taxon>Spiralia</taxon>
        <taxon>Lophotrochozoa</taxon>
        <taxon>Platyhelminthes</taxon>
        <taxon>Trematoda</taxon>
        <taxon>Digenea</taxon>
        <taxon>Plagiorchiida</taxon>
        <taxon>Echinostomata</taxon>
        <taxon>Echinostomatoidea</taxon>
        <taxon>Echinostomatidae</taxon>
        <taxon>Echinostoma</taxon>
    </lineage>
</organism>
<evidence type="ECO:0000313" key="4">
    <source>
        <dbReference type="WBParaSite" id="ECPE_0000270801-mRNA-1"/>
    </source>
</evidence>
<protein>
    <submittedName>
        <fullName evidence="4">Reverse transcriptase domain-containing protein</fullName>
    </submittedName>
</protein>
<keyword evidence="3" id="KW-1185">Reference proteome</keyword>
<name>A0A183A6X0_9TREM</name>
<sequence>MESRDGAPTIEQLNIHASPSEIEAPDKLPDDSLEGLLLGHLLPTEFQAYERAKFNSFVHAKNINCRDFILQLNKQRLIGKCSSNFGGMNVQPAKLEVDGEPIFMKRRVIPYDQREGVLKAIEKMER</sequence>
<accession>A0A183A6X0</accession>
<evidence type="ECO:0000313" key="3">
    <source>
        <dbReference type="Proteomes" id="UP000272942"/>
    </source>
</evidence>
<gene>
    <name evidence="2" type="ORF">ECPE_LOCUS2705</name>
</gene>
<feature type="region of interest" description="Disordered" evidence="1">
    <location>
        <begin position="1"/>
        <end position="26"/>
    </location>
</feature>
<evidence type="ECO:0000313" key="2">
    <source>
        <dbReference type="EMBL" id="VDP67207.1"/>
    </source>
</evidence>
<proteinExistence type="predicted"/>
<reference evidence="2 3" key="2">
    <citation type="submission" date="2018-11" db="EMBL/GenBank/DDBJ databases">
        <authorList>
            <consortium name="Pathogen Informatics"/>
        </authorList>
    </citation>
    <scope>NUCLEOTIDE SEQUENCE [LARGE SCALE GENOMIC DNA]</scope>
    <source>
        <strain evidence="2 3">Egypt</strain>
    </source>
</reference>
<evidence type="ECO:0000256" key="1">
    <source>
        <dbReference type="SAM" id="MobiDB-lite"/>
    </source>
</evidence>
<dbReference type="EMBL" id="UZAN01039801">
    <property type="protein sequence ID" value="VDP67207.1"/>
    <property type="molecule type" value="Genomic_DNA"/>
</dbReference>
<dbReference type="AlphaFoldDB" id="A0A183A6X0"/>
<dbReference type="WBParaSite" id="ECPE_0000270801-mRNA-1">
    <property type="protein sequence ID" value="ECPE_0000270801-mRNA-1"/>
    <property type="gene ID" value="ECPE_0000270801"/>
</dbReference>